<reference evidence="1 2" key="1">
    <citation type="submission" date="2020-06" db="EMBL/GenBank/DDBJ databases">
        <title>Transcriptomic and genomic resources for Thalictrum thalictroides and T. hernandezii: Facilitating candidate gene discovery in an emerging model plant lineage.</title>
        <authorList>
            <person name="Arias T."/>
            <person name="Riano-Pachon D.M."/>
            <person name="Di Stilio V.S."/>
        </authorList>
    </citation>
    <scope>NUCLEOTIDE SEQUENCE [LARGE SCALE GENOMIC DNA]</scope>
    <source>
        <strain evidence="2">cv. WT478/WT964</strain>
        <tissue evidence="1">Leaves</tissue>
    </source>
</reference>
<proteinExistence type="predicted"/>
<evidence type="ECO:0000313" key="1">
    <source>
        <dbReference type="EMBL" id="KAF5177352.1"/>
    </source>
</evidence>
<organism evidence="1 2">
    <name type="scientific">Thalictrum thalictroides</name>
    <name type="common">Rue-anemone</name>
    <name type="synonym">Anemone thalictroides</name>
    <dbReference type="NCBI Taxonomy" id="46969"/>
    <lineage>
        <taxon>Eukaryota</taxon>
        <taxon>Viridiplantae</taxon>
        <taxon>Streptophyta</taxon>
        <taxon>Embryophyta</taxon>
        <taxon>Tracheophyta</taxon>
        <taxon>Spermatophyta</taxon>
        <taxon>Magnoliopsida</taxon>
        <taxon>Ranunculales</taxon>
        <taxon>Ranunculaceae</taxon>
        <taxon>Thalictroideae</taxon>
        <taxon>Thalictrum</taxon>
    </lineage>
</organism>
<protein>
    <submittedName>
        <fullName evidence="1">Uncharacterized protein</fullName>
    </submittedName>
</protein>
<evidence type="ECO:0000313" key="2">
    <source>
        <dbReference type="Proteomes" id="UP000554482"/>
    </source>
</evidence>
<dbReference type="AlphaFoldDB" id="A0A7J6UYU4"/>
<name>A0A7J6UYU4_THATH</name>
<sequence>MIDFRGQLAWFALWKISWTKYKDSCIDLKSSNYSQIDRLVSAPATLNSISHGIWSFQGCGNLQHNTLTPFSLNMFSNIPFSKVPLIDFYLLKILGTGWVHEGLDGGQEKLNIQESKRIYIQAGILFQVFNNWK</sequence>
<dbReference type="EMBL" id="JABWDY010041488">
    <property type="protein sequence ID" value="KAF5177352.1"/>
    <property type="molecule type" value="Genomic_DNA"/>
</dbReference>
<accession>A0A7J6UYU4</accession>
<gene>
    <name evidence="1" type="ORF">FRX31_033059</name>
</gene>
<dbReference type="Proteomes" id="UP000554482">
    <property type="component" value="Unassembled WGS sequence"/>
</dbReference>
<comment type="caution">
    <text evidence="1">The sequence shown here is derived from an EMBL/GenBank/DDBJ whole genome shotgun (WGS) entry which is preliminary data.</text>
</comment>
<keyword evidence="2" id="KW-1185">Reference proteome</keyword>